<dbReference type="RefSeq" id="WP_185075990.1">
    <property type="nucleotide sequence ID" value="NZ_JACHMB010000001.1"/>
</dbReference>
<protein>
    <submittedName>
        <fullName evidence="2">ABC-2 type transport system permease protein</fullName>
    </submittedName>
</protein>
<feature type="transmembrane region" description="Helical" evidence="1">
    <location>
        <begin position="211"/>
        <end position="230"/>
    </location>
</feature>
<comment type="caution">
    <text evidence="2">The sequence shown here is derived from an EMBL/GenBank/DDBJ whole genome shotgun (WGS) entry which is preliminary data.</text>
</comment>
<evidence type="ECO:0000313" key="3">
    <source>
        <dbReference type="Proteomes" id="UP000579153"/>
    </source>
</evidence>
<evidence type="ECO:0000313" key="2">
    <source>
        <dbReference type="EMBL" id="MBB5782967.1"/>
    </source>
</evidence>
<feature type="transmembrane region" description="Helical" evidence="1">
    <location>
        <begin position="21"/>
        <end position="43"/>
    </location>
</feature>
<accession>A0A7W9LGJ5</accession>
<keyword evidence="3" id="KW-1185">Reference proteome</keyword>
<reference evidence="2 3" key="1">
    <citation type="submission" date="2020-08" db="EMBL/GenBank/DDBJ databases">
        <title>Sequencing the genomes of 1000 actinobacteria strains.</title>
        <authorList>
            <person name="Klenk H.-P."/>
        </authorList>
    </citation>
    <scope>NUCLEOTIDE SEQUENCE [LARGE SCALE GENOMIC DNA]</scope>
    <source>
        <strain evidence="2 3">DSM 45507</strain>
    </source>
</reference>
<dbReference type="AlphaFoldDB" id="A0A7W9LGJ5"/>
<feature type="transmembrane region" description="Helical" evidence="1">
    <location>
        <begin position="101"/>
        <end position="122"/>
    </location>
</feature>
<name>A0A7W9LGJ5_9ACTN</name>
<proteinExistence type="predicted"/>
<organism evidence="2 3">
    <name type="scientific">Nonomuraea jabiensis</name>
    <dbReference type="NCBI Taxonomy" id="882448"/>
    <lineage>
        <taxon>Bacteria</taxon>
        <taxon>Bacillati</taxon>
        <taxon>Actinomycetota</taxon>
        <taxon>Actinomycetes</taxon>
        <taxon>Streptosporangiales</taxon>
        <taxon>Streptosporangiaceae</taxon>
        <taxon>Nonomuraea</taxon>
    </lineage>
</organism>
<dbReference type="EMBL" id="JACHMB010000001">
    <property type="protein sequence ID" value="MBB5782967.1"/>
    <property type="molecule type" value="Genomic_DNA"/>
</dbReference>
<keyword evidence="1" id="KW-0472">Membrane</keyword>
<gene>
    <name evidence="2" type="ORF">HD596_009723</name>
</gene>
<evidence type="ECO:0000256" key="1">
    <source>
        <dbReference type="SAM" id="Phobius"/>
    </source>
</evidence>
<feature type="transmembrane region" description="Helical" evidence="1">
    <location>
        <begin position="137"/>
        <end position="170"/>
    </location>
</feature>
<dbReference type="Proteomes" id="UP000579153">
    <property type="component" value="Unassembled WGS sequence"/>
</dbReference>
<sequence length="234" mass="23509">MSAIRLADLLRAELTKTRTLPATWIALGVASAANTVLALLAATDAVRLAGQDGPVAIGQLGTLMVAPVYVFAAIAVFAAGSEYRAGQLRVSLAAVPDRHRLAAAKLAAVTAACLLAAGPAILPGHLVQPVADPASLLAVYLLLGLVGYGFAVVASGVVAPLAVLFVTPVLISPALRGSLPDVVRFLPHEAALSLLGLPADPATALSRTGGLLTLVAWAGLSAGAGWAALVRRDA</sequence>
<feature type="transmembrane region" description="Helical" evidence="1">
    <location>
        <begin position="55"/>
        <end position="80"/>
    </location>
</feature>
<keyword evidence="1" id="KW-0812">Transmembrane</keyword>
<keyword evidence="1" id="KW-1133">Transmembrane helix</keyword>